<gene>
    <name evidence="1" type="ORF">I5282_12605</name>
</gene>
<sequence>MGIKGWNRDELTKLLDELNKPVQLSATVSMTIKDCDPTTGKYKHDLPKGYPREITAIS</sequence>
<keyword evidence="2" id="KW-1185">Reference proteome</keyword>
<accession>A0ABS1WDH0</accession>
<dbReference type="EMBL" id="JADWVN010000026">
    <property type="protein sequence ID" value="MBL7527407.1"/>
    <property type="molecule type" value="Genomic_DNA"/>
</dbReference>
<dbReference type="RefSeq" id="WP_203112755.1">
    <property type="nucleotide sequence ID" value="NZ_JADOBG010000022.1"/>
</dbReference>
<comment type="caution">
    <text evidence="1">The sequence shown here is derived from an EMBL/GenBank/DDBJ whole genome shotgun (WGS) entry which is preliminary data.</text>
</comment>
<dbReference type="Proteomes" id="UP000809910">
    <property type="component" value="Unassembled WGS sequence"/>
</dbReference>
<reference evidence="1 2" key="1">
    <citation type="submission" date="2020-12" db="EMBL/GenBank/DDBJ databases">
        <title>WGS of Legionella: environmental sample.</title>
        <authorList>
            <person name="Cristino S."/>
            <person name="Girolamini L."/>
            <person name="Salaris S."/>
            <person name="Pascale M.R."/>
            <person name="Mazzotta M."/>
            <person name="Orsini M."/>
            <person name="Grottola A."/>
        </authorList>
    </citation>
    <scope>NUCLEOTIDE SEQUENCE [LARGE SCALE GENOMIC DNA]</scope>
    <source>
        <strain evidence="1 2">30cs62</strain>
    </source>
</reference>
<evidence type="ECO:0000313" key="1">
    <source>
        <dbReference type="EMBL" id="MBL7527407.1"/>
    </source>
</evidence>
<evidence type="ECO:0000313" key="2">
    <source>
        <dbReference type="Proteomes" id="UP000809910"/>
    </source>
</evidence>
<name>A0ABS1WDH0_9GAMM</name>
<protein>
    <submittedName>
        <fullName evidence="1">Uncharacterized protein</fullName>
    </submittedName>
</protein>
<organism evidence="1 2">
    <name type="scientific">Legionella bononiensis</name>
    <dbReference type="NCBI Taxonomy" id="2793102"/>
    <lineage>
        <taxon>Bacteria</taxon>
        <taxon>Pseudomonadati</taxon>
        <taxon>Pseudomonadota</taxon>
        <taxon>Gammaproteobacteria</taxon>
        <taxon>Legionellales</taxon>
        <taxon>Legionellaceae</taxon>
        <taxon>Legionella</taxon>
    </lineage>
</organism>
<proteinExistence type="predicted"/>